<dbReference type="Proteomes" id="UP001362999">
    <property type="component" value="Unassembled WGS sequence"/>
</dbReference>
<sequence>MPTDFRKIPWGDVELQRRIYVARPNFDQVCSPGGRRSTRIGQSAKIEGRSFIVVNYQGDSAENEWKRDVRMYMDNRHENILQIYGVVRGSGVYAAIFHGTDFLAFSDFLGLFSPMLTVYVKSCATQTARSQSGRRFGNTFIQHSHICRCCGGNFTLLVHRSTERLCIDLTMQQYTTTNSPMHNLQFRGEVSPMNVISSLDTTSIVVATLSFRDYHFICSTELNKWHDVVLSCASTIYIGGVYCANAKNNFVNPVAIASQFPPKRKIIWDDYWRSSVDGELLETKEGWTRFSSSELLFCMPKLWFNMVAGPSAWVSRANHIFSRLGVKSNLSNYVHVQRLEFTVHLKPNTNTYSLPPEGFLFLCPIKDFRASPILFKMPQCPVYWSLEASGANQLSADQASELGFPTICIQTEIRGRSWNDNVCIGLREFHRAKGFDPESQDVARYLGDPLYRLCSDVEQPSIKGASVDLRSEDRC</sequence>
<organism evidence="1 2">
    <name type="scientific">Favolaschia claudopus</name>
    <dbReference type="NCBI Taxonomy" id="2862362"/>
    <lineage>
        <taxon>Eukaryota</taxon>
        <taxon>Fungi</taxon>
        <taxon>Dikarya</taxon>
        <taxon>Basidiomycota</taxon>
        <taxon>Agaricomycotina</taxon>
        <taxon>Agaricomycetes</taxon>
        <taxon>Agaricomycetidae</taxon>
        <taxon>Agaricales</taxon>
        <taxon>Marasmiineae</taxon>
        <taxon>Mycenaceae</taxon>
        <taxon>Favolaschia</taxon>
    </lineage>
</organism>
<keyword evidence="2" id="KW-1185">Reference proteome</keyword>
<comment type="caution">
    <text evidence="1">The sequence shown here is derived from an EMBL/GenBank/DDBJ whole genome shotgun (WGS) entry which is preliminary data.</text>
</comment>
<protein>
    <submittedName>
        <fullName evidence="1">Uncharacterized protein</fullName>
    </submittedName>
</protein>
<gene>
    <name evidence="1" type="ORF">R3P38DRAFT_2555904</name>
</gene>
<evidence type="ECO:0000313" key="1">
    <source>
        <dbReference type="EMBL" id="KAK7006298.1"/>
    </source>
</evidence>
<reference evidence="1 2" key="1">
    <citation type="journal article" date="2024" name="J Genomics">
        <title>Draft genome sequencing and assembly of Favolaschia claudopus CIRM-BRFM 2984 isolated from oak limbs.</title>
        <authorList>
            <person name="Navarro D."/>
            <person name="Drula E."/>
            <person name="Chaduli D."/>
            <person name="Cazenave R."/>
            <person name="Ahrendt S."/>
            <person name="Wang J."/>
            <person name="Lipzen A."/>
            <person name="Daum C."/>
            <person name="Barry K."/>
            <person name="Grigoriev I.V."/>
            <person name="Favel A."/>
            <person name="Rosso M.N."/>
            <person name="Martin F."/>
        </authorList>
    </citation>
    <scope>NUCLEOTIDE SEQUENCE [LARGE SCALE GENOMIC DNA]</scope>
    <source>
        <strain evidence="1 2">CIRM-BRFM 2984</strain>
    </source>
</reference>
<dbReference type="EMBL" id="JAWWNJ010000076">
    <property type="protein sequence ID" value="KAK7006298.1"/>
    <property type="molecule type" value="Genomic_DNA"/>
</dbReference>
<dbReference type="AlphaFoldDB" id="A0AAW0AC73"/>
<name>A0AAW0AC73_9AGAR</name>
<accession>A0AAW0AC73</accession>
<proteinExistence type="predicted"/>
<evidence type="ECO:0000313" key="2">
    <source>
        <dbReference type="Proteomes" id="UP001362999"/>
    </source>
</evidence>